<dbReference type="Pfam" id="PF09349">
    <property type="entry name" value="OHCU_decarbox"/>
    <property type="match status" value="1"/>
</dbReference>
<evidence type="ECO:0000256" key="1">
    <source>
        <dbReference type="ARBA" id="ARBA00001163"/>
    </source>
</evidence>
<dbReference type="InterPro" id="IPR018020">
    <property type="entry name" value="OHCU_decarboxylase"/>
</dbReference>
<feature type="domain" description="Oxo-4-hydroxy-4-carboxy-5-ureidoimidazoline decarboxylase" evidence="7">
    <location>
        <begin position="10"/>
        <end position="166"/>
    </location>
</feature>
<evidence type="ECO:0000256" key="4">
    <source>
        <dbReference type="ARBA" id="ARBA00022631"/>
    </source>
</evidence>
<dbReference type="GO" id="GO:0019628">
    <property type="term" value="P:urate catabolic process"/>
    <property type="evidence" value="ECO:0007669"/>
    <property type="project" value="TreeGrafter"/>
</dbReference>
<dbReference type="NCBIfam" id="TIGR03180">
    <property type="entry name" value="UraD_2"/>
    <property type="match status" value="1"/>
</dbReference>
<evidence type="ECO:0000256" key="5">
    <source>
        <dbReference type="ARBA" id="ARBA00022793"/>
    </source>
</evidence>
<accession>A0A517MQE2</accession>
<comment type="pathway">
    <text evidence="2">Purine metabolism; urate degradation; (S)-allantoin from urate: step 3/3.</text>
</comment>
<dbReference type="RefSeq" id="WP_218932262.1">
    <property type="nucleotide sequence ID" value="NZ_CP036263.1"/>
</dbReference>
<dbReference type="GO" id="GO:0006144">
    <property type="term" value="P:purine nucleobase metabolic process"/>
    <property type="evidence" value="ECO:0007669"/>
    <property type="project" value="UniProtKB-KW"/>
</dbReference>
<dbReference type="PANTHER" id="PTHR43466:SF1">
    <property type="entry name" value="2-OXO-4-HYDROXY-4-CARBOXY-5-UREIDOIMIDAZOLINE DECARBOXYLASE-RELATED"/>
    <property type="match status" value="1"/>
</dbReference>
<proteinExistence type="predicted"/>
<dbReference type="Proteomes" id="UP000319852">
    <property type="component" value="Chromosome"/>
</dbReference>
<evidence type="ECO:0000313" key="9">
    <source>
        <dbReference type="Proteomes" id="UP000319852"/>
    </source>
</evidence>
<organism evidence="8 9">
    <name type="scientific">Adhaeretor mobilis</name>
    <dbReference type="NCBI Taxonomy" id="1930276"/>
    <lineage>
        <taxon>Bacteria</taxon>
        <taxon>Pseudomonadati</taxon>
        <taxon>Planctomycetota</taxon>
        <taxon>Planctomycetia</taxon>
        <taxon>Pirellulales</taxon>
        <taxon>Lacipirellulaceae</taxon>
        <taxon>Adhaeretor</taxon>
    </lineage>
</organism>
<dbReference type="AlphaFoldDB" id="A0A517MQE2"/>
<reference evidence="8 9" key="1">
    <citation type="submission" date="2019-02" db="EMBL/GenBank/DDBJ databases">
        <title>Deep-cultivation of Planctomycetes and their phenomic and genomic characterization uncovers novel biology.</title>
        <authorList>
            <person name="Wiegand S."/>
            <person name="Jogler M."/>
            <person name="Boedeker C."/>
            <person name="Pinto D."/>
            <person name="Vollmers J."/>
            <person name="Rivas-Marin E."/>
            <person name="Kohn T."/>
            <person name="Peeters S.H."/>
            <person name="Heuer A."/>
            <person name="Rast P."/>
            <person name="Oberbeckmann S."/>
            <person name="Bunk B."/>
            <person name="Jeske O."/>
            <person name="Meyerdierks A."/>
            <person name="Storesund J.E."/>
            <person name="Kallscheuer N."/>
            <person name="Luecker S."/>
            <person name="Lage O.M."/>
            <person name="Pohl T."/>
            <person name="Merkel B.J."/>
            <person name="Hornburger P."/>
            <person name="Mueller R.-W."/>
            <person name="Bruemmer F."/>
            <person name="Labrenz M."/>
            <person name="Spormann A.M."/>
            <person name="Op den Camp H."/>
            <person name="Overmann J."/>
            <person name="Amann R."/>
            <person name="Jetten M.S.M."/>
            <person name="Mascher T."/>
            <person name="Medema M.H."/>
            <person name="Devos D.P."/>
            <person name="Kaster A.-K."/>
            <person name="Ovreas L."/>
            <person name="Rohde M."/>
            <person name="Galperin M.Y."/>
            <person name="Jogler C."/>
        </authorList>
    </citation>
    <scope>NUCLEOTIDE SEQUENCE [LARGE SCALE GENOMIC DNA]</scope>
    <source>
        <strain evidence="8 9">HG15A2</strain>
    </source>
</reference>
<evidence type="ECO:0000256" key="6">
    <source>
        <dbReference type="ARBA" id="ARBA00023239"/>
    </source>
</evidence>
<sequence>MNPVVITHLNEISDEAARDTLRQCCGSRWWCKLVAAERPFASKQELLAAADHVFDNMPREAWLEAFACHPKIGDMESLKMKFAGNRQWSSGEQSGMAAAEEATIARFAQANEEYEQRFGYIFIVCATGKTAAEMLALLEARLNNDSEKELKIAANEQRKITHLRLEKLTLPS</sequence>
<keyword evidence="9" id="KW-1185">Reference proteome</keyword>
<dbReference type="NCBIfam" id="NF010372">
    <property type="entry name" value="PRK13798.1"/>
    <property type="match status" value="1"/>
</dbReference>
<name>A0A517MQE2_9BACT</name>
<keyword evidence="6" id="KW-0456">Lyase</keyword>
<dbReference type="EC" id="4.1.1.97" evidence="3"/>
<evidence type="ECO:0000256" key="3">
    <source>
        <dbReference type="ARBA" id="ARBA00012257"/>
    </source>
</evidence>
<evidence type="ECO:0000313" key="8">
    <source>
        <dbReference type="EMBL" id="QDS97105.1"/>
    </source>
</evidence>
<evidence type="ECO:0000259" key="7">
    <source>
        <dbReference type="Pfam" id="PF09349"/>
    </source>
</evidence>
<dbReference type="KEGG" id="amob:HG15A2_03650"/>
<dbReference type="Gene3D" id="1.10.3330.10">
    <property type="entry name" value="Oxo-4-hydroxy-4-carboxy-5-ureidoimidazoline decarboxylase"/>
    <property type="match status" value="1"/>
</dbReference>
<dbReference type="PANTHER" id="PTHR43466">
    <property type="entry name" value="2-OXO-4-HYDROXY-4-CARBOXY-5-UREIDOIMIDAZOLINE DECARBOXYLASE-RELATED"/>
    <property type="match status" value="1"/>
</dbReference>
<keyword evidence="5" id="KW-0210">Decarboxylase</keyword>
<gene>
    <name evidence="8" type="primary">pucL</name>
    <name evidence="8" type="ORF">HG15A2_03650</name>
</gene>
<evidence type="ECO:0000256" key="2">
    <source>
        <dbReference type="ARBA" id="ARBA00004754"/>
    </source>
</evidence>
<dbReference type="InterPro" id="IPR017595">
    <property type="entry name" value="OHCU_decarboxylase-2"/>
</dbReference>
<protein>
    <recommendedName>
        <fullName evidence="3">2-oxo-4-hydroxy-4-carboxy-5-ureidoimidazoline decarboxylase</fullName>
        <ecNumber evidence="3">4.1.1.97</ecNumber>
    </recommendedName>
</protein>
<dbReference type="GO" id="GO:0051997">
    <property type="term" value="F:2-oxo-4-hydroxy-4-carboxy-5-ureidoimidazoline decarboxylase activity"/>
    <property type="evidence" value="ECO:0007669"/>
    <property type="project" value="UniProtKB-EC"/>
</dbReference>
<keyword evidence="4" id="KW-0659">Purine metabolism</keyword>
<dbReference type="InterPro" id="IPR036778">
    <property type="entry name" value="OHCU_decarboxylase_sf"/>
</dbReference>
<comment type="catalytic activity">
    <reaction evidence="1">
        <text>5-hydroxy-2-oxo-4-ureido-2,5-dihydro-1H-imidazole-5-carboxylate + H(+) = (S)-allantoin + CO2</text>
        <dbReference type="Rhea" id="RHEA:26301"/>
        <dbReference type="ChEBI" id="CHEBI:15378"/>
        <dbReference type="ChEBI" id="CHEBI:15678"/>
        <dbReference type="ChEBI" id="CHEBI:16526"/>
        <dbReference type="ChEBI" id="CHEBI:58639"/>
        <dbReference type="EC" id="4.1.1.97"/>
    </reaction>
</comment>
<dbReference type="EMBL" id="CP036263">
    <property type="protein sequence ID" value="QDS97105.1"/>
    <property type="molecule type" value="Genomic_DNA"/>
</dbReference>
<dbReference type="SUPFAM" id="SSF158694">
    <property type="entry name" value="UraD-Like"/>
    <property type="match status" value="1"/>
</dbReference>